<comment type="subcellular location">
    <subcellularLocation>
        <location evidence="1 8">Nucleus</location>
    </subcellularLocation>
</comment>
<evidence type="ECO:0000256" key="5">
    <source>
        <dbReference type="ARBA" id="ARBA00022833"/>
    </source>
</evidence>
<dbReference type="Pfam" id="PF06203">
    <property type="entry name" value="CCT"/>
    <property type="match status" value="1"/>
</dbReference>
<dbReference type="GO" id="GO:0008270">
    <property type="term" value="F:zinc ion binding"/>
    <property type="evidence" value="ECO:0007669"/>
    <property type="project" value="UniProtKB-KW"/>
</dbReference>
<keyword evidence="6 8" id="KW-0539">Nucleus</keyword>
<dbReference type="OrthoDB" id="153872at2759"/>
<evidence type="ECO:0000256" key="7">
    <source>
        <dbReference type="PROSITE-ProRule" id="PRU00024"/>
    </source>
</evidence>
<evidence type="ECO:0000259" key="10">
    <source>
        <dbReference type="PROSITE" id="PS51017"/>
    </source>
</evidence>
<dbReference type="PANTHER" id="PTHR31319:SF78">
    <property type="entry name" value="CCT DOMAIN-CONTAINING PROTEIN"/>
    <property type="match status" value="1"/>
</dbReference>
<feature type="domain" description="B box-type" evidence="9">
    <location>
        <begin position="17"/>
        <end position="60"/>
    </location>
</feature>
<feature type="domain" description="CCT" evidence="10">
    <location>
        <begin position="286"/>
        <end position="328"/>
    </location>
</feature>
<dbReference type="Pfam" id="PF00643">
    <property type="entry name" value="zf-B_box"/>
    <property type="match status" value="1"/>
</dbReference>
<keyword evidence="5" id="KW-0862">Zinc</keyword>
<accession>A0A6D2LBS0</accession>
<dbReference type="Proteomes" id="UP000467841">
    <property type="component" value="Unassembled WGS sequence"/>
</dbReference>
<dbReference type="InterPro" id="IPR000315">
    <property type="entry name" value="Znf_B-box"/>
</dbReference>
<reference evidence="11" key="1">
    <citation type="submission" date="2020-01" db="EMBL/GenBank/DDBJ databases">
        <authorList>
            <person name="Mishra B."/>
        </authorList>
    </citation>
    <scope>NUCLEOTIDE SEQUENCE [LARGE SCALE GENOMIC DNA]</scope>
</reference>
<evidence type="ECO:0000313" key="12">
    <source>
        <dbReference type="Proteomes" id="UP000467841"/>
    </source>
</evidence>
<comment type="similarity">
    <text evidence="2">Belongs to the CONSTANS family.</text>
</comment>
<keyword evidence="4 7" id="KW-0863">Zinc-finger</keyword>
<gene>
    <name evidence="11" type="ORF">MERR_LOCUS49625</name>
</gene>
<dbReference type="PROSITE" id="PS50119">
    <property type="entry name" value="ZF_BBOX"/>
    <property type="match status" value="2"/>
</dbReference>
<sequence>MGFGLESIKSISGGWGAAARSCDACKSVAAAVFCRVDSAFLCITCDTRIHSFTRHERVWVCEVCEQAPAAVTCKADAAALCVTCDSDIHSANPLASRHERVPVESFFETAVPKLSASTFGILGSSTTVDLTAVPVMGNSDDLGLCPWLLPNDFNEPAKIEIETQTAGMKSSDFMFSDFDRLIDFEYPNSFNHNAGADSLVPVQTKTEPLPITNNDHCFDIDFCRSKLSAFTYTTQSACHSVSTSSLDYGVVPDGNNSVSEISIPFNRSTITGSTVTTGDQTSSMDREARVLRYREKRKNRKFEKTIRYASRKAYAESRPRIKGRFAKRTETENDDVFLSHVYASPAQYGVVPTF</sequence>
<evidence type="ECO:0000256" key="8">
    <source>
        <dbReference type="PROSITE-ProRule" id="PRU00357"/>
    </source>
</evidence>
<proteinExistence type="inferred from homology"/>
<dbReference type="SMART" id="SM00336">
    <property type="entry name" value="BBOX"/>
    <property type="match status" value="2"/>
</dbReference>
<keyword evidence="3" id="KW-0479">Metal-binding</keyword>
<dbReference type="AlphaFoldDB" id="A0A6D2LBS0"/>
<protein>
    <recommendedName>
        <fullName evidence="13">CONSTANS-like 7 protein</fullName>
    </recommendedName>
</protein>
<dbReference type="PROSITE" id="PS51017">
    <property type="entry name" value="CCT"/>
    <property type="match status" value="1"/>
</dbReference>
<dbReference type="EMBL" id="CACVBM020001940">
    <property type="protein sequence ID" value="CAA7062389.1"/>
    <property type="molecule type" value="Genomic_DNA"/>
</dbReference>
<dbReference type="InterPro" id="IPR049808">
    <property type="entry name" value="CONSTANS-like_Bbox1"/>
</dbReference>
<feature type="domain" description="B box-type" evidence="9">
    <location>
        <begin position="56"/>
        <end position="103"/>
    </location>
</feature>
<evidence type="ECO:0000256" key="1">
    <source>
        <dbReference type="ARBA" id="ARBA00004123"/>
    </source>
</evidence>
<keyword evidence="12" id="KW-1185">Reference proteome</keyword>
<comment type="caution">
    <text evidence="11">The sequence shown here is derived from an EMBL/GenBank/DDBJ whole genome shotgun (WGS) entry which is preliminary data.</text>
</comment>
<dbReference type="PANTHER" id="PTHR31319">
    <property type="entry name" value="ZINC FINGER PROTEIN CONSTANS-LIKE 4"/>
    <property type="match status" value="1"/>
</dbReference>
<organism evidence="11 12">
    <name type="scientific">Microthlaspi erraticum</name>
    <dbReference type="NCBI Taxonomy" id="1685480"/>
    <lineage>
        <taxon>Eukaryota</taxon>
        <taxon>Viridiplantae</taxon>
        <taxon>Streptophyta</taxon>
        <taxon>Embryophyta</taxon>
        <taxon>Tracheophyta</taxon>
        <taxon>Spermatophyta</taxon>
        <taxon>Magnoliopsida</taxon>
        <taxon>eudicotyledons</taxon>
        <taxon>Gunneridae</taxon>
        <taxon>Pentapetalae</taxon>
        <taxon>rosids</taxon>
        <taxon>malvids</taxon>
        <taxon>Brassicales</taxon>
        <taxon>Brassicaceae</taxon>
        <taxon>Coluteocarpeae</taxon>
        <taxon>Microthlaspi</taxon>
    </lineage>
</organism>
<dbReference type="GO" id="GO:0009909">
    <property type="term" value="P:regulation of flower development"/>
    <property type="evidence" value="ECO:0007669"/>
    <property type="project" value="InterPro"/>
</dbReference>
<evidence type="ECO:0000259" key="9">
    <source>
        <dbReference type="PROSITE" id="PS50119"/>
    </source>
</evidence>
<evidence type="ECO:0000256" key="6">
    <source>
        <dbReference type="ARBA" id="ARBA00023242"/>
    </source>
</evidence>
<evidence type="ECO:0000313" key="11">
    <source>
        <dbReference type="EMBL" id="CAA7062389.1"/>
    </source>
</evidence>
<dbReference type="InterPro" id="IPR045281">
    <property type="entry name" value="CONSTANS-like"/>
</dbReference>
<dbReference type="GO" id="GO:0005634">
    <property type="term" value="C:nucleus"/>
    <property type="evidence" value="ECO:0007669"/>
    <property type="project" value="UniProtKB-SubCell"/>
</dbReference>
<evidence type="ECO:0000256" key="2">
    <source>
        <dbReference type="ARBA" id="ARBA00010024"/>
    </source>
</evidence>
<dbReference type="CDD" id="cd19821">
    <property type="entry name" value="Bbox1_BBX-like"/>
    <property type="match status" value="2"/>
</dbReference>
<dbReference type="InterPro" id="IPR010402">
    <property type="entry name" value="CCT_domain"/>
</dbReference>
<evidence type="ECO:0000256" key="3">
    <source>
        <dbReference type="ARBA" id="ARBA00022723"/>
    </source>
</evidence>
<dbReference type="GO" id="GO:0003700">
    <property type="term" value="F:DNA-binding transcription factor activity"/>
    <property type="evidence" value="ECO:0007669"/>
    <property type="project" value="TreeGrafter"/>
</dbReference>
<evidence type="ECO:0000256" key="4">
    <source>
        <dbReference type="ARBA" id="ARBA00022771"/>
    </source>
</evidence>
<evidence type="ECO:0008006" key="13">
    <source>
        <dbReference type="Google" id="ProtNLM"/>
    </source>
</evidence>
<name>A0A6D2LBS0_9BRAS</name>